<reference evidence="1 2" key="1">
    <citation type="journal article" date="2016" name="Sci. Rep.">
        <title>Genomic and phenotypic characterization of the species Acinetobacter venetianus.</title>
        <authorList>
            <person name="Fondi M."/>
            <person name="Maida I."/>
            <person name="Perrin E."/>
            <person name="Orlandini V."/>
            <person name="La Torre L."/>
            <person name="Bosi E."/>
            <person name="Negroni A."/>
            <person name="Zanaroli G."/>
            <person name="Fava F."/>
            <person name="Decorosi F."/>
            <person name="Giovannetti L."/>
            <person name="Viti C."/>
            <person name="Vaneechoutte M."/>
            <person name="Dijkshoorn L."/>
            <person name="Fani R."/>
        </authorList>
    </citation>
    <scope>NUCLEOTIDE SEQUENCE [LARGE SCALE GENOMIC DNA]</scope>
    <source>
        <strain evidence="1 2">LUH5627</strain>
    </source>
</reference>
<accession>A0A150HLP2</accession>
<organism evidence="1 2">
    <name type="scientific">Acinetobacter venetianus</name>
    <dbReference type="NCBI Taxonomy" id="52133"/>
    <lineage>
        <taxon>Bacteria</taxon>
        <taxon>Pseudomonadati</taxon>
        <taxon>Pseudomonadota</taxon>
        <taxon>Gammaproteobacteria</taxon>
        <taxon>Moraxellales</taxon>
        <taxon>Moraxellaceae</taxon>
        <taxon>Acinetobacter</taxon>
    </lineage>
</organism>
<comment type="caution">
    <text evidence="1">The sequence shown here is derived from an EMBL/GenBank/DDBJ whole genome shotgun (WGS) entry which is preliminary data.</text>
</comment>
<name>A0A150HLP2_9GAMM</name>
<sequence>MFKVGDKVVSKAQDTISTIFEITAIHDDYMESFEYELNYGFWRLASPKEIAAGHRIDNNTGVTVITPSGTSRVKCGLTAFVDMGDDSHIENHISPLCKKFDERVKG</sequence>
<dbReference type="Proteomes" id="UP000075680">
    <property type="component" value="Unassembled WGS sequence"/>
</dbReference>
<dbReference type="AlphaFoldDB" id="A0A150HLP2"/>
<dbReference type="RefSeq" id="WP_061519350.1">
    <property type="nucleotide sequence ID" value="NZ_JRUE01000212.1"/>
</dbReference>
<protein>
    <submittedName>
        <fullName evidence="1">Uncharacterized protein</fullName>
    </submittedName>
</protein>
<proteinExistence type="predicted"/>
<evidence type="ECO:0000313" key="1">
    <source>
        <dbReference type="EMBL" id="KXZ65935.1"/>
    </source>
</evidence>
<dbReference type="EMBL" id="JRUE01000212">
    <property type="protein sequence ID" value="KXZ65935.1"/>
    <property type="molecule type" value="Genomic_DNA"/>
</dbReference>
<evidence type="ECO:0000313" key="2">
    <source>
        <dbReference type="Proteomes" id="UP000075680"/>
    </source>
</evidence>
<dbReference type="PATRIC" id="fig|52133.18.peg.2735"/>
<gene>
    <name evidence="1" type="ORF">AVENLUH5627_02665</name>
</gene>